<proteinExistence type="predicted"/>
<accession>A0A843XK09</accession>
<dbReference type="EMBL" id="NMUH01009002">
    <property type="protein sequence ID" value="MQM19542.1"/>
    <property type="molecule type" value="Genomic_DNA"/>
</dbReference>
<reference evidence="1" key="1">
    <citation type="submission" date="2017-07" db="EMBL/GenBank/DDBJ databases">
        <title>Taro Niue Genome Assembly and Annotation.</title>
        <authorList>
            <person name="Atibalentja N."/>
            <person name="Keating K."/>
            <person name="Fields C.J."/>
        </authorList>
    </citation>
    <scope>NUCLEOTIDE SEQUENCE</scope>
    <source>
        <strain evidence="1">Niue_2</strain>
        <tissue evidence="1">Leaf</tissue>
    </source>
</reference>
<dbReference type="AlphaFoldDB" id="A0A843XK09"/>
<organism evidence="1 2">
    <name type="scientific">Colocasia esculenta</name>
    <name type="common">Wild taro</name>
    <name type="synonym">Arum esculentum</name>
    <dbReference type="NCBI Taxonomy" id="4460"/>
    <lineage>
        <taxon>Eukaryota</taxon>
        <taxon>Viridiplantae</taxon>
        <taxon>Streptophyta</taxon>
        <taxon>Embryophyta</taxon>
        <taxon>Tracheophyta</taxon>
        <taxon>Spermatophyta</taxon>
        <taxon>Magnoliopsida</taxon>
        <taxon>Liliopsida</taxon>
        <taxon>Araceae</taxon>
        <taxon>Aroideae</taxon>
        <taxon>Colocasieae</taxon>
        <taxon>Colocasia</taxon>
    </lineage>
</organism>
<evidence type="ECO:0000313" key="1">
    <source>
        <dbReference type="EMBL" id="MQM19542.1"/>
    </source>
</evidence>
<gene>
    <name evidence="1" type="ORF">Taro_052548</name>
</gene>
<protein>
    <submittedName>
        <fullName evidence="1">Uncharacterized protein</fullName>
    </submittedName>
</protein>
<dbReference type="Proteomes" id="UP000652761">
    <property type="component" value="Unassembled WGS sequence"/>
</dbReference>
<sequence>MGNLHLLGLAEEGFIDKLNPLEILFQASNRGVSSLDMSLRQEVDDNLVAAKFLNFWMLDHAVKIVYGQLWRAVVGVVLRLKMTSRGVRRGVSSRPQHPRVPQYSIHHHLWITACSCKVWFRQCRHRRRLRQQYRLSYRHRLRL</sequence>
<keyword evidence="2" id="KW-1185">Reference proteome</keyword>
<evidence type="ECO:0000313" key="2">
    <source>
        <dbReference type="Proteomes" id="UP000652761"/>
    </source>
</evidence>
<name>A0A843XK09_COLES</name>
<comment type="caution">
    <text evidence="1">The sequence shown here is derived from an EMBL/GenBank/DDBJ whole genome shotgun (WGS) entry which is preliminary data.</text>
</comment>